<evidence type="ECO:0000313" key="2">
    <source>
        <dbReference type="Proteomes" id="UP000008744"/>
    </source>
</evidence>
<keyword evidence="2" id="KW-1185">Reference proteome</keyword>
<reference evidence="1 2" key="1">
    <citation type="journal article" date="2007" name="Nature">
        <title>Evolution of genes and genomes on the Drosophila phylogeny.</title>
        <authorList>
            <consortium name="Drosophila 12 Genomes Consortium"/>
            <person name="Clark A.G."/>
            <person name="Eisen M.B."/>
            <person name="Smith D.R."/>
            <person name="Bergman C.M."/>
            <person name="Oliver B."/>
            <person name="Markow T.A."/>
            <person name="Kaufman T.C."/>
            <person name="Kellis M."/>
            <person name="Gelbart W."/>
            <person name="Iyer V.N."/>
            <person name="Pollard D.A."/>
            <person name="Sackton T.B."/>
            <person name="Larracuente A.M."/>
            <person name="Singh N.D."/>
            <person name="Abad J.P."/>
            <person name="Abt D.N."/>
            <person name="Adryan B."/>
            <person name="Aguade M."/>
            <person name="Akashi H."/>
            <person name="Anderson W.W."/>
            <person name="Aquadro C.F."/>
            <person name="Ardell D.H."/>
            <person name="Arguello R."/>
            <person name="Artieri C.G."/>
            <person name="Barbash D.A."/>
            <person name="Barker D."/>
            <person name="Barsanti P."/>
            <person name="Batterham P."/>
            <person name="Batzoglou S."/>
            <person name="Begun D."/>
            <person name="Bhutkar A."/>
            <person name="Blanco E."/>
            <person name="Bosak S.A."/>
            <person name="Bradley R.K."/>
            <person name="Brand A.D."/>
            <person name="Brent M.R."/>
            <person name="Brooks A.N."/>
            <person name="Brown R.H."/>
            <person name="Butlin R.K."/>
            <person name="Caggese C."/>
            <person name="Calvi B.R."/>
            <person name="Bernardo de Carvalho A."/>
            <person name="Caspi A."/>
            <person name="Castrezana S."/>
            <person name="Celniker S.E."/>
            <person name="Chang J.L."/>
            <person name="Chapple C."/>
            <person name="Chatterji S."/>
            <person name="Chinwalla A."/>
            <person name="Civetta A."/>
            <person name="Clifton S.W."/>
            <person name="Comeron J.M."/>
            <person name="Costello J.C."/>
            <person name="Coyne J.A."/>
            <person name="Daub J."/>
            <person name="David R.G."/>
            <person name="Delcher A.L."/>
            <person name="Delehaunty K."/>
            <person name="Do C.B."/>
            <person name="Ebling H."/>
            <person name="Edwards K."/>
            <person name="Eickbush T."/>
            <person name="Evans J.D."/>
            <person name="Filipski A."/>
            <person name="Findeiss S."/>
            <person name="Freyhult E."/>
            <person name="Fulton L."/>
            <person name="Fulton R."/>
            <person name="Garcia A.C."/>
            <person name="Gardiner A."/>
            <person name="Garfield D.A."/>
            <person name="Garvin B.E."/>
            <person name="Gibson G."/>
            <person name="Gilbert D."/>
            <person name="Gnerre S."/>
            <person name="Godfrey J."/>
            <person name="Good R."/>
            <person name="Gotea V."/>
            <person name="Gravely B."/>
            <person name="Greenberg A.J."/>
            <person name="Griffiths-Jones S."/>
            <person name="Gross S."/>
            <person name="Guigo R."/>
            <person name="Gustafson E.A."/>
            <person name="Haerty W."/>
            <person name="Hahn M.W."/>
            <person name="Halligan D.L."/>
            <person name="Halpern A.L."/>
            <person name="Halter G.M."/>
            <person name="Han M.V."/>
            <person name="Heger A."/>
            <person name="Hillier L."/>
            <person name="Hinrichs A.S."/>
            <person name="Holmes I."/>
            <person name="Hoskins R.A."/>
            <person name="Hubisz M.J."/>
            <person name="Hultmark D."/>
            <person name="Huntley M.A."/>
            <person name="Jaffe D.B."/>
            <person name="Jagadeeshan S."/>
            <person name="Jeck W.R."/>
            <person name="Johnson J."/>
            <person name="Jones C.D."/>
            <person name="Jordan W.C."/>
            <person name="Karpen G.H."/>
            <person name="Kataoka E."/>
            <person name="Keightley P.D."/>
            <person name="Kheradpour P."/>
            <person name="Kirkness E.F."/>
            <person name="Koerich L.B."/>
            <person name="Kristiansen K."/>
            <person name="Kudrna D."/>
            <person name="Kulathinal R.J."/>
            <person name="Kumar S."/>
            <person name="Kwok R."/>
            <person name="Lander E."/>
            <person name="Langley C.H."/>
            <person name="Lapoint R."/>
            <person name="Lazzaro B.P."/>
            <person name="Lee S.J."/>
            <person name="Levesque L."/>
            <person name="Li R."/>
            <person name="Lin C.F."/>
            <person name="Lin M.F."/>
            <person name="Lindblad-Toh K."/>
            <person name="Llopart A."/>
            <person name="Long M."/>
            <person name="Low L."/>
            <person name="Lozovsky E."/>
            <person name="Lu J."/>
            <person name="Luo M."/>
            <person name="Machado C.A."/>
            <person name="Makalowski W."/>
            <person name="Marzo M."/>
            <person name="Matsuda M."/>
            <person name="Matzkin L."/>
            <person name="McAllister B."/>
            <person name="McBride C.S."/>
            <person name="McKernan B."/>
            <person name="McKernan K."/>
            <person name="Mendez-Lago M."/>
            <person name="Minx P."/>
            <person name="Mollenhauer M.U."/>
            <person name="Montooth K."/>
            <person name="Mount S.M."/>
            <person name="Mu X."/>
            <person name="Myers E."/>
            <person name="Negre B."/>
            <person name="Newfeld S."/>
            <person name="Nielsen R."/>
            <person name="Noor M.A."/>
            <person name="O'Grady P."/>
            <person name="Pachter L."/>
            <person name="Papaceit M."/>
            <person name="Parisi M.J."/>
            <person name="Parisi M."/>
            <person name="Parts L."/>
            <person name="Pedersen J.S."/>
            <person name="Pesole G."/>
            <person name="Phillippy A.M."/>
            <person name="Ponting C.P."/>
            <person name="Pop M."/>
            <person name="Porcelli D."/>
            <person name="Powell J.R."/>
            <person name="Prohaska S."/>
            <person name="Pruitt K."/>
            <person name="Puig M."/>
            <person name="Quesneville H."/>
            <person name="Ram K.R."/>
            <person name="Rand D."/>
            <person name="Rasmussen M.D."/>
            <person name="Reed L.K."/>
            <person name="Reenan R."/>
            <person name="Reily A."/>
            <person name="Remington K.A."/>
            <person name="Rieger T.T."/>
            <person name="Ritchie M.G."/>
            <person name="Robin C."/>
            <person name="Rogers Y.H."/>
            <person name="Rohde C."/>
            <person name="Rozas J."/>
            <person name="Rubenfield M.J."/>
            <person name="Ruiz A."/>
            <person name="Russo S."/>
            <person name="Salzberg S.L."/>
            <person name="Sanchez-Gracia A."/>
            <person name="Saranga D.J."/>
            <person name="Sato H."/>
            <person name="Schaeffer S.W."/>
            <person name="Schatz M.C."/>
            <person name="Schlenke T."/>
            <person name="Schwartz R."/>
            <person name="Segarra C."/>
            <person name="Singh R.S."/>
            <person name="Sirot L."/>
            <person name="Sirota M."/>
            <person name="Sisneros N.B."/>
            <person name="Smith C.D."/>
            <person name="Smith T.F."/>
            <person name="Spieth J."/>
            <person name="Stage D.E."/>
            <person name="Stark A."/>
            <person name="Stephan W."/>
            <person name="Strausberg R.L."/>
            <person name="Strempel S."/>
            <person name="Sturgill D."/>
            <person name="Sutton G."/>
            <person name="Sutton G.G."/>
            <person name="Tao W."/>
            <person name="Teichmann S."/>
            <person name="Tobari Y.N."/>
            <person name="Tomimura Y."/>
            <person name="Tsolas J.M."/>
            <person name="Valente V.L."/>
            <person name="Venter E."/>
            <person name="Venter J.C."/>
            <person name="Vicario S."/>
            <person name="Vieira F.G."/>
            <person name="Vilella A.J."/>
            <person name="Villasante A."/>
            <person name="Walenz B."/>
            <person name="Wang J."/>
            <person name="Wasserman M."/>
            <person name="Watts T."/>
            <person name="Wilson D."/>
            <person name="Wilson R.K."/>
            <person name="Wing R.A."/>
            <person name="Wolfner M.F."/>
            <person name="Wong A."/>
            <person name="Wong G.K."/>
            <person name="Wu C.I."/>
            <person name="Wu G."/>
            <person name="Yamamoto D."/>
            <person name="Yang H.P."/>
            <person name="Yang S.P."/>
            <person name="Yorke J.A."/>
            <person name="Yoshida K."/>
            <person name="Zdobnov E."/>
            <person name="Zhang P."/>
            <person name="Zhang Y."/>
            <person name="Zimin A.V."/>
            <person name="Baldwin J."/>
            <person name="Abdouelleil A."/>
            <person name="Abdulkadir J."/>
            <person name="Abebe A."/>
            <person name="Abera B."/>
            <person name="Abreu J."/>
            <person name="Acer S.C."/>
            <person name="Aftuck L."/>
            <person name="Alexander A."/>
            <person name="An P."/>
            <person name="Anderson E."/>
            <person name="Anderson S."/>
            <person name="Arachi H."/>
            <person name="Azer M."/>
            <person name="Bachantsang P."/>
            <person name="Barry A."/>
            <person name="Bayul T."/>
            <person name="Berlin A."/>
            <person name="Bessette D."/>
            <person name="Bloom T."/>
            <person name="Blye J."/>
            <person name="Boguslavskiy L."/>
            <person name="Bonnet C."/>
            <person name="Boukhgalter B."/>
            <person name="Bourzgui I."/>
            <person name="Brown A."/>
            <person name="Cahill P."/>
            <person name="Channer S."/>
            <person name="Cheshatsang Y."/>
            <person name="Chuda L."/>
            <person name="Citroen M."/>
            <person name="Collymore A."/>
            <person name="Cooke P."/>
            <person name="Costello M."/>
            <person name="D'Aco K."/>
            <person name="Daza R."/>
            <person name="De Haan G."/>
            <person name="DeGray S."/>
            <person name="DeMaso C."/>
            <person name="Dhargay N."/>
            <person name="Dooley K."/>
            <person name="Dooley E."/>
            <person name="Doricent M."/>
            <person name="Dorje P."/>
            <person name="Dorjee K."/>
            <person name="Dupes A."/>
            <person name="Elong R."/>
            <person name="Falk J."/>
            <person name="Farina A."/>
            <person name="Faro S."/>
            <person name="Ferguson D."/>
            <person name="Fisher S."/>
            <person name="Foley C.D."/>
            <person name="Franke A."/>
            <person name="Friedrich D."/>
            <person name="Gadbois L."/>
            <person name="Gearin G."/>
            <person name="Gearin C.R."/>
            <person name="Giannoukos G."/>
            <person name="Goode T."/>
            <person name="Graham J."/>
            <person name="Grandbois E."/>
            <person name="Grewal S."/>
            <person name="Gyaltsen K."/>
            <person name="Hafez N."/>
            <person name="Hagos B."/>
            <person name="Hall J."/>
            <person name="Henson C."/>
            <person name="Hollinger A."/>
            <person name="Honan T."/>
            <person name="Huard M.D."/>
            <person name="Hughes L."/>
            <person name="Hurhula B."/>
            <person name="Husby M.E."/>
            <person name="Kamat A."/>
            <person name="Kanga B."/>
            <person name="Kashin S."/>
            <person name="Khazanovich D."/>
            <person name="Kisner P."/>
            <person name="Lance K."/>
            <person name="Lara M."/>
            <person name="Lee W."/>
            <person name="Lennon N."/>
            <person name="Letendre F."/>
            <person name="LeVine R."/>
            <person name="Lipovsky A."/>
            <person name="Liu X."/>
            <person name="Liu J."/>
            <person name="Liu S."/>
            <person name="Lokyitsang T."/>
            <person name="Lokyitsang Y."/>
            <person name="Lubonja R."/>
            <person name="Lui A."/>
            <person name="MacDonald P."/>
            <person name="Magnisalis V."/>
            <person name="Maru K."/>
            <person name="Matthews C."/>
            <person name="McCusker W."/>
            <person name="McDonough S."/>
            <person name="Mehta T."/>
            <person name="Meldrim J."/>
            <person name="Meneus L."/>
            <person name="Mihai O."/>
            <person name="Mihalev A."/>
            <person name="Mihova T."/>
            <person name="Mittelman R."/>
            <person name="Mlenga V."/>
            <person name="Montmayeur A."/>
            <person name="Mulrain L."/>
            <person name="Navidi A."/>
            <person name="Naylor J."/>
            <person name="Negash T."/>
            <person name="Nguyen T."/>
            <person name="Nguyen N."/>
            <person name="Nicol R."/>
            <person name="Norbu C."/>
            <person name="Norbu N."/>
            <person name="Novod N."/>
            <person name="O'Neill B."/>
            <person name="Osman S."/>
            <person name="Markiewicz E."/>
            <person name="Oyono O.L."/>
            <person name="Patti C."/>
            <person name="Phunkhang P."/>
            <person name="Pierre F."/>
            <person name="Priest M."/>
            <person name="Raghuraman S."/>
            <person name="Rege F."/>
            <person name="Reyes R."/>
            <person name="Rise C."/>
            <person name="Rogov P."/>
            <person name="Ross K."/>
            <person name="Ryan E."/>
            <person name="Settipalli S."/>
            <person name="Shea T."/>
            <person name="Sherpa N."/>
            <person name="Shi L."/>
            <person name="Shih D."/>
            <person name="Sparrow T."/>
            <person name="Spaulding J."/>
            <person name="Stalker J."/>
            <person name="Stange-Thomann N."/>
            <person name="Stavropoulos S."/>
            <person name="Stone C."/>
            <person name="Strader C."/>
            <person name="Tesfaye S."/>
            <person name="Thomson T."/>
            <person name="Thoulutsang Y."/>
            <person name="Thoulutsang D."/>
            <person name="Topham K."/>
            <person name="Topping I."/>
            <person name="Tsamla T."/>
            <person name="Vassiliev H."/>
            <person name="Vo A."/>
            <person name="Wangchuk T."/>
            <person name="Wangdi T."/>
            <person name="Weiand M."/>
            <person name="Wilkinson J."/>
            <person name="Wilson A."/>
            <person name="Yadav S."/>
            <person name="Young G."/>
            <person name="Yu Q."/>
            <person name="Zembek L."/>
            <person name="Zhong D."/>
            <person name="Zimmer A."/>
            <person name="Zwirko Z."/>
            <person name="Jaffe D.B."/>
            <person name="Alvarez P."/>
            <person name="Brockman W."/>
            <person name="Butler J."/>
            <person name="Chin C."/>
            <person name="Gnerre S."/>
            <person name="Grabherr M."/>
            <person name="Kleber M."/>
            <person name="Mauceli E."/>
            <person name="MacCallum I."/>
        </authorList>
    </citation>
    <scope>NUCLEOTIDE SEQUENCE [LARGE SCALE GENOMIC DNA]</scope>
    <source>
        <strain evidence="2">MSH-3 / Tucson 14011-0111.49</strain>
    </source>
</reference>
<organism evidence="2">
    <name type="scientific">Drosophila persimilis</name>
    <name type="common">Fruit fly</name>
    <dbReference type="NCBI Taxonomy" id="7234"/>
    <lineage>
        <taxon>Eukaryota</taxon>
        <taxon>Metazoa</taxon>
        <taxon>Ecdysozoa</taxon>
        <taxon>Arthropoda</taxon>
        <taxon>Hexapoda</taxon>
        <taxon>Insecta</taxon>
        <taxon>Pterygota</taxon>
        <taxon>Neoptera</taxon>
        <taxon>Endopterygota</taxon>
        <taxon>Diptera</taxon>
        <taxon>Brachycera</taxon>
        <taxon>Muscomorpha</taxon>
        <taxon>Ephydroidea</taxon>
        <taxon>Drosophilidae</taxon>
        <taxon>Drosophila</taxon>
        <taxon>Sophophora</taxon>
    </lineage>
</organism>
<sequence length="56" mass="6212">YALLQTVVRCLPEKTALQVWPRIPKTHSSGDPWFGHTENSSRLPTNAVHVSITASI</sequence>
<proteinExistence type="predicted"/>
<dbReference type="AlphaFoldDB" id="B4IRY1"/>
<dbReference type="HOGENOM" id="CLU_3020242_0_0_1"/>
<feature type="non-terminal residue" evidence="1">
    <location>
        <position position="1"/>
    </location>
</feature>
<accession>B4IRY1</accession>
<name>B4IRY1_DROPE</name>
<evidence type="ECO:0000313" key="1">
    <source>
        <dbReference type="EMBL" id="EDW39510.1"/>
    </source>
</evidence>
<dbReference type="EMBL" id="CH696764">
    <property type="protein sequence ID" value="EDW39510.1"/>
    <property type="molecule type" value="Genomic_DNA"/>
</dbReference>
<dbReference type="Proteomes" id="UP000008744">
    <property type="component" value="Unassembled WGS sequence"/>
</dbReference>
<gene>
    <name evidence="1" type="primary">Dper\GL17811</name>
    <name evidence="1" type="ORF">Dper_GL17811</name>
</gene>
<protein>
    <submittedName>
        <fullName evidence="1">GL17811</fullName>
    </submittedName>
</protein>